<accession>A0AA41U4X5</accession>
<reference evidence="2" key="1">
    <citation type="submission" date="2022-01" db="EMBL/GenBank/DDBJ databases">
        <title>Genome-Based Taxonomic Classification of the Phylum Actinobacteria.</title>
        <authorList>
            <person name="Gao Y."/>
        </authorList>
    </citation>
    <scope>NUCLEOTIDE SEQUENCE</scope>
    <source>
        <strain evidence="2">KLBMP 8922</strain>
    </source>
</reference>
<gene>
    <name evidence="2" type="ORF">LZ495_40135</name>
</gene>
<keyword evidence="1" id="KW-0802">TPR repeat</keyword>
<dbReference type="Gene3D" id="1.25.40.10">
    <property type="entry name" value="Tetratricopeptide repeat domain"/>
    <property type="match status" value="1"/>
</dbReference>
<evidence type="ECO:0000313" key="3">
    <source>
        <dbReference type="Proteomes" id="UP001165378"/>
    </source>
</evidence>
<dbReference type="EMBL" id="JAKFHA010000048">
    <property type="protein sequence ID" value="MCF2533400.1"/>
    <property type="molecule type" value="Genomic_DNA"/>
</dbReference>
<proteinExistence type="predicted"/>
<comment type="caution">
    <text evidence="2">The sequence shown here is derived from an EMBL/GenBank/DDBJ whole genome shotgun (WGS) entry which is preliminary data.</text>
</comment>
<feature type="repeat" description="TPR" evidence="1">
    <location>
        <begin position="36"/>
        <end position="69"/>
    </location>
</feature>
<name>A0AA41U4X5_9ACTN</name>
<dbReference type="Proteomes" id="UP001165378">
    <property type="component" value="Unassembled WGS sequence"/>
</dbReference>
<evidence type="ECO:0000313" key="2">
    <source>
        <dbReference type="EMBL" id="MCF2533400.1"/>
    </source>
</evidence>
<evidence type="ECO:0000256" key="1">
    <source>
        <dbReference type="PROSITE-ProRule" id="PRU00339"/>
    </source>
</evidence>
<protein>
    <recommendedName>
        <fullName evidence="4">Tetratricopeptide repeat protein</fullName>
    </recommendedName>
</protein>
<dbReference type="RefSeq" id="WP_235058175.1">
    <property type="nucleotide sequence ID" value="NZ_JAKFHA010000048.1"/>
</dbReference>
<organism evidence="2 3">
    <name type="scientific">Yinghuangia soli</name>
    <dbReference type="NCBI Taxonomy" id="2908204"/>
    <lineage>
        <taxon>Bacteria</taxon>
        <taxon>Bacillati</taxon>
        <taxon>Actinomycetota</taxon>
        <taxon>Actinomycetes</taxon>
        <taxon>Kitasatosporales</taxon>
        <taxon>Streptomycetaceae</taxon>
        <taxon>Yinghuangia</taxon>
    </lineage>
</organism>
<dbReference type="SUPFAM" id="SSF48452">
    <property type="entry name" value="TPR-like"/>
    <property type="match status" value="1"/>
</dbReference>
<keyword evidence="3" id="KW-1185">Reference proteome</keyword>
<dbReference type="PROSITE" id="PS50005">
    <property type="entry name" value="TPR"/>
    <property type="match status" value="1"/>
</dbReference>
<dbReference type="InterPro" id="IPR011990">
    <property type="entry name" value="TPR-like_helical_dom_sf"/>
</dbReference>
<sequence length="248" mass="27293">MSDQVVFVSDTGQALTVGDLDKPVEGLPSWRVLVEAQRLHQEGRAAGSKNELARALECFEQAYNLSPEWPYPRYDAAFTVLLLDDPVRAAQLYEEVDRLCPGGFYTCKTTLAMLRRELAGEFFPGFAKAFMQLEWITDADHKAGMLAGIVEKYPDFAPGWKELAALLRDPEQRLYALYRGLKADPDPETKGMLAANLGLALAQRGERDAAVRVLAELILDPNRSMAGELHAKNALKQVLGIGGTPDAS</sequence>
<dbReference type="InterPro" id="IPR019734">
    <property type="entry name" value="TPR_rpt"/>
</dbReference>
<evidence type="ECO:0008006" key="4">
    <source>
        <dbReference type="Google" id="ProtNLM"/>
    </source>
</evidence>
<dbReference type="AlphaFoldDB" id="A0AA41U4X5"/>